<dbReference type="Proteomes" id="UP001056120">
    <property type="component" value="Linkage Group LG07"/>
</dbReference>
<reference evidence="1 2" key="2">
    <citation type="journal article" date="2022" name="Mol. Ecol. Resour.">
        <title>The genomes of chicory, endive, great burdock and yacon provide insights into Asteraceae paleo-polyploidization history and plant inulin production.</title>
        <authorList>
            <person name="Fan W."/>
            <person name="Wang S."/>
            <person name="Wang H."/>
            <person name="Wang A."/>
            <person name="Jiang F."/>
            <person name="Liu H."/>
            <person name="Zhao H."/>
            <person name="Xu D."/>
            <person name="Zhang Y."/>
        </authorList>
    </citation>
    <scope>NUCLEOTIDE SEQUENCE [LARGE SCALE GENOMIC DNA]</scope>
    <source>
        <strain evidence="2">cv. Yunnan</strain>
        <tissue evidence="1">Leaves</tissue>
    </source>
</reference>
<organism evidence="1 2">
    <name type="scientific">Smallanthus sonchifolius</name>
    <dbReference type="NCBI Taxonomy" id="185202"/>
    <lineage>
        <taxon>Eukaryota</taxon>
        <taxon>Viridiplantae</taxon>
        <taxon>Streptophyta</taxon>
        <taxon>Embryophyta</taxon>
        <taxon>Tracheophyta</taxon>
        <taxon>Spermatophyta</taxon>
        <taxon>Magnoliopsida</taxon>
        <taxon>eudicotyledons</taxon>
        <taxon>Gunneridae</taxon>
        <taxon>Pentapetalae</taxon>
        <taxon>asterids</taxon>
        <taxon>campanulids</taxon>
        <taxon>Asterales</taxon>
        <taxon>Asteraceae</taxon>
        <taxon>Asteroideae</taxon>
        <taxon>Heliantheae alliance</taxon>
        <taxon>Millerieae</taxon>
        <taxon>Smallanthus</taxon>
    </lineage>
</organism>
<protein>
    <submittedName>
        <fullName evidence="1">Uncharacterized protein</fullName>
    </submittedName>
</protein>
<gene>
    <name evidence="1" type="ORF">L1987_19428</name>
</gene>
<sequence length="587" mass="63428">MHIQRRDPHRLRLRRCCPLKISLRFPEVGVLPLYSKITRTICMQLKIRGQSTYIVGQIAKNSRFIHSLKQVHALYCFTWSGQRVRASNQDMLRIPDAKVISYTVTHSISATAHFSGNQQSYRRCDMASAKPTGRSISQQAFDEMVKENIDDLGMEPMEALTDAIETLTLQGVDLSGIVTDTLPGETNPVIQSLDRIKQLQCSDWSDEAVVDEVLGLLNTLISMSRAEGSGSAAIATRNGGVELMCSVCSKLSAGGRHSALVSALDALAAFLHDLQSTETFRQSGGPRILIEILTSGTQNVNILNSGFSVVAAASTGNEVIKESFVELHIDELIVTIMKKYSKGSIPSLYDAIRVLLAADDNRVVASQVYGYARQFAKIGIAEALVESLNDGISSPGLVSATIALKAVAVNDEICRSVAENGGIDSLLICIDESGVQGNKVVAKACCSLLSKLAGSDFNKSAIVERGGLNTLITLSSRLADDPSVLQEVMTIICTLCLRSPANASLAMEAGAGDLAVQSMQKFPNSHQLQKNSCLMIHNLVARNPENRPVLLSNGIEKIIRNAKENHKSCRDAAVAALRDLGLENYNS</sequence>
<evidence type="ECO:0000313" key="2">
    <source>
        <dbReference type="Proteomes" id="UP001056120"/>
    </source>
</evidence>
<keyword evidence="2" id="KW-1185">Reference proteome</keyword>
<evidence type="ECO:0000313" key="1">
    <source>
        <dbReference type="EMBL" id="KAI3809828.1"/>
    </source>
</evidence>
<reference evidence="2" key="1">
    <citation type="journal article" date="2022" name="Mol. Ecol. Resour.">
        <title>The genomes of chicory, endive, great burdock and yacon provide insights into Asteraceae palaeo-polyploidization history and plant inulin production.</title>
        <authorList>
            <person name="Fan W."/>
            <person name="Wang S."/>
            <person name="Wang H."/>
            <person name="Wang A."/>
            <person name="Jiang F."/>
            <person name="Liu H."/>
            <person name="Zhao H."/>
            <person name="Xu D."/>
            <person name="Zhang Y."/>
        </authorList>
    </citation>
    <scope>NUCLEOTIDE SEQUENCE [LARGE SCALE GENOMIC DNA]</scope>
    <source>
        <strain evidence="2">cv. Yunnan</strain>
    </source>
</reference>
<proteinExistence type="predicted"/>
<dbReference type="EMBL" id="CM042024">
    <property type="protein sequence ID" value="KAI3809828.1"/>
    <property type="molecule type" value="Genomic_DNA"/>
</dbReference>
<comment type="caution">
    <text evidence="1">The sequence shown here is derived from an EMBL/GenBank/DDBJ whole genome shotgun (WGS) entry which is preliminary data.</text>
</comment>
<name>A0ACB9INM8_9ASTR</name>
<accession>A0ACB9INM8</accession>